<dbReference type="InterPro" id="IPR024474">
    <property type="entry name" value="Znf_dom_IS66"/>
</dbReference>
<feature type="domain" description="Transposase IS66 central" evidence="3">
    <location>
        <begin position="182"/>
        <end position="471"/>
    </location>
</feature>
<evidence type="ECO:0000259" key="3">
    <source>
        <dbReference type="Pfam" id="PF03050"/>
    </source>
</evidence>
<dbReference type="NCBIfam" id="NF033517">
    <property type="entry name" value="transpos_IS66"/>
    <property type="match status" value="1"/>
</dbReference>
<sequence length="526" mass="58879">MKTLPKTLPDDPAALREIILSLQAENVLLQDKSKRMEHEAQLLREKLNILIAKRFGRSSEKSDPRQLGLFDEAEVTAAEEPEEDAEEIQVPAHSRKVKSKGRKPLPEWLPRVDIIHELPESALVCGLDGHHLVEIGRETSEQLDIIPAKVQVLRHIQIKYGCPHCKQGVKTAPTPKRPIPKALATAALLAHVAVSKYADGLPLYRQGAILTRAGIDVCRTTLANWMIQCGQLVQPLINLMRDKMLDYDILQMDETTIQVLKEKDKVASSNSYMWVQRGGPPGSPVILFDYDPTRGAEVPKRLLAGYKGWLQTDGYAGYLGVGAQEDVILMGCFAHARRQFDEAIKALGKSKKGKIGKAGQALSLIRKLYAVEKDLREEEATPERRYKVRQERSRPIIDELKTWLEDNRAGVLPKSKLGEAMGYLTNQWSSLIRYLDDGRLEIDNNRAENAIRPFVIGRKNWLFSNSVRGAKASANLYSLIETAKANGWEPFVYLTKVFEGLATAQTVDEFDLLLPWNLKSAAEPAG</sequence>
<dbReference type="OrthoDB" id="9800877at2"/>
<dbReference type="Pfam" id="PF13007">
    <property type="entry name" value="LZ_Tnp_IS66"/>
    <property type="match status" value="1"/>
</dbReference>
<feature type="domain" description="Transposase IS66 C-terminal" evidence="6">
    <location>
        <begin position="478"/>
        <end position="516"/>
    </location>
</feature>
<evidence type="ECO:0000313" key="7">
    <source>
        <dbReference type="EMBL" id="ABK44486.1"/>
    </source>
</evidence>
<reference evidence="7 9" key="3">
    <citation type="journal article" date="2012" name="Int. J. Syst. Evol. Microbiol.">
        <title>Magnetococcus marinus gen. nov., sp. nov., a marine, magnetotactic bacterium that represents a novel lineage (Magnetococcaceae fam. nov.; Magnetococcales ord. nov.) at the base of the Alphaproteobacteria.</title>
        <authorList>
            <person name="Bazylinski D.A."/>
            <person name="Williams T.J."/>
            <person name="Lefevre C.T."/>
            <person name="Berg R.J."/>
            <person name="Zhang C.L."/>
            <person name="Bowser S.S."/>
            <person name="Dean A.J."/>
            <person name="Beveridge T.J."/>
        </authorList>
    </citation>
    <scope>NUCLEOTIDE SEQUENCE [LARGE SCALE GENOMIC DNA]</scope>
    <source>
        <strain evidence="9">ATCC BAA-1437 / JCM 17883 / MC-1</strain>
        <strain evidence="7">MC-1</strain>
    </source>
</reference>
<dbReference type="InterPro" id="IPR024463">
    <property type="entry name" value="Transposase_TnpC_homeodom"/>
</dbReference>
<keyword evidence="9" id="KW-1185">Reference proteome</keyword>
<dbReference type="InterPro" id="IPR039552">
    <property type="entry name" value="IS66_C"/>
</dbReference>
<dbReference type="InterPro" id="IPR052344">
    <property type="entry name" value="Transposase-related"/>
</dbReference>
<dbReference type="HOGENOM" id="CLU_023034_0_2_5"/>
<dbReference type="PANTHER" id="PTHR33678:SF1">
    <property type="entry name" value="BLL1576 PROTEIN"/>
    <property type="match status" value="1"/>
</dbReference>
<feature type="compositionally biased region" description="Acidic residues" evidence="2">
    <location>
        <begin position="78"/>
        <end position="87"/>
    </location>
</feature>
<organism evidence="7 9">
    <name type="scientific">Magnetococcus marinus (strain ATCC BAA-1437 / JCM 17883 / MC-1)</name>
    <dbReference type="NCBI Taxonomy" id="156889"/>
    <lineage>
        <taxon>Bacteria</taxon>
        <taxon>Pseudomonadati</taxon>
        <taxon>Pseudomonadota</taxon>
        <taxon>Magnetococcia</taxon>
        <taxon>Magnetococcales</taxon>
        <taxon>Magnetococcaceae</taxon>
        <taxon>Magnetococcus</taxon>
    </lineage>
</organism>
<dbReference type="Pfam" id="PF03050">
    <property type="entry name" value="DDE_Tnp_IS66"/>
    <property type="match status" value="1"/>
</dbReference>
<dbReference type="eggNOG" id="COG3316">
    <property type="taxonomic scope" value="Bacteria"/>
</dbReference>
<protein>
    <submittedName>
        <fullName evidence="7">Transposase IS66</fullName>
    </submittedName>
</protein>
<dbReference type="STRING" id="156889.Mmc1_1984"/>
<dbReference type="KEGG" id="mgm:Mmc1_2184"/>
<feature type="coiled-coil region" evidence="1">
    <location>
        <begin position="19"/>
        <end position="53"/>
    </location>
</feature>
<evidence type="ECO:0000256" key="1">
    <source>
        <dbReference type="SAM" id="Coils"/>
    </source>
</evidence>
<reference evidence="7" key="1">
    <citation type="submission" date="2006-09" db="EMBL/GenBank/DDBJ databases">
        <title>Complete sequence of Magnetococcus sp. MC-1.</title>
        <authorList>
            <consortium name="US DOE Joint Genome Institute"/>
            <person name="Copeland A."/>
            <person name="Lucas S."/>
            <person name="Lapidus A."/>
            <person name="Barry K."/>
            <person name="Detter J.C."/>
            <person name="Glavina del Rio T."/>
            <person name="Hammon N."/>
            <person name="Israni S."/>
            <person name="Dalin E."/>
            <person name="Tice H."/>
            <person name="Pitluck S."/>
            <person name="Kiss H."/>
            <person name="Goodwin L.A."/>
            <person name="Brettin T."/>
            <person name="Bruce D."/>
            <person name="Han C."/>
            <person name="Tapia R."/>
            <person name="Gilna P."/>
            <person name="Schmutz J."/>
            <person name="Larimer F."/>
            <person name="Land M."/>
            <person name="Hauser L."/>
            <person name="Kyrpides N."/>
            <person name="Mikhailova N."/>
            <person name="Richardson P."/>
        </authorList>
    </citation>
    <scope>NUCLEOTIDE SEQUENCE [LARGE SCALE GENOMIC DNA]</scope>
    <source>
        <strain evidence="7">MC-1</strain>
    </source>
</reference>
<accession>A0L943</accession>
<reference evidence="9" key="2">
    <citation type="journal article" date="2009" name="Appl. Environ. Microbiol.">
        <title>Complete genome sequence of the chemolithoautotrophic marine magnetotactic coccus strain MC-1.</title>
        <authorList>
            <person name="Schubbe S."/>
            <person name="Williams T.J."/>
            <person name="Xie G."/>
            <person name="Kiss H.E."/>
            <person name="Brettin T.S."/>
            <person name="Martinez D."/>
            <person name="Ross C.A."/>
            <person name="Schuler D."/>
            <person name="Cox B.L."/>
            <person name="Nealson K.H."/>
            <person name="Bazylinski D.A."/>
        </authorList>
    </citation>
    <scope>NUCLEOTIDE SEQUENCE [LARGE SCALE GENOMIC DNA]</scope>
    <source>
        <strain evidence="9">ATCC BAA-1437 / JCM 17883 / MC-1</strain>
    </source>
</reference>
<evidence type="ECO:0000259" key="5">
    <source>
        <dbReference type="Pfam" id="PF13007"/>
    </source>
</evidence>
<dbReference type="InterPro" id="IPR004291">
    <property type="entry name" value="Transposase_IS66_central"/>
</dbReference>
<dbReference type="KEGG" id="mgm:Mmc1_1984"/>
<dbReference type="EMBL" id="CP000471">
    <property type="protein sequence ID" value="ABK44685.1"/>
    <property type="molecule type" value="Genomic_DNA"/>
</dbReference>
<evidence type="ECO:0000313" key="8">
    <source>
        <dbReference type="EMBL" id="ABK44685.1"/>
    </source>
</evidence>
<evidence type="ECO:0000256" key="2">
    <source>
        <dbReference type="SAM" id="MobiDB-lite"/>
    </source>
</evidence>
<evidence type="ECO:0000259" key="4">
    <source>
        <dbReference type="Pfam" id="PF13005"/>
    </source>
</evidence>
<keyword evidence="1" id="KW-0175">Coiled coil</keyword>
<dbReference type="EMBL" id="CP000471">
    <property type="protein sequence ID" value="ABK44486.1"/>
    <property type="molecule type" value="Genomic_DNA"/>
</dbReference>
<feature type="domain" description="Transposase IS66 zinc-finger binding" evidence="4">
    <location>
        <begin position="124"/>
        <end position="165"/>
    </location>
</feature>
<dbReference type="RefSeq" id="WP_011713624.1">
    <property type="nucleotide sequence ID" value="NC_008576.1"/>
</dbReference>
<evidence type="ECO:0000259" key="6">
    <source>
        <dbReference type="Pfam" id="PF13817"/>
    </source>
</evidence>
<name>A0L943_MAGMM</name>
<feature type="domain" description="Transposase TnpC homeodomain" evidence="5">
    <location>
        <begin position="43"/>
        <end position="114"/>
    </location>
</feature>
<gene>
    <name evidence="7" type="ordered locus">Mmc1_1984</name>
    <name evidence="8" type="ordered locus">Mmc1_2184</name>
</gene>
<dbReference type="Proteomes" id="UP000002586">
    <property type="component" value="Chromosome"/>
</dbReference>
<feature type="compositionally biased region" description="Basic residues" evidence="2">
    <location>
        <begin position="93"/>
        <end position="102"/>
    </location>
</feature>
<dbReference type="Pfam" id="PF13817">
    <property type="entry name" value="DDE_Tnp_IS66_C"/>
    <property type="match status" value="1"/>
</dbReference>
<dbReference type="AlphaFoldDB" id="A0L943"/>
<evidence type="ECO:0000313" key="9">
    <source>
        <dbReference type="Proteomes" id="UP000002586"/>
    </source>
</evidence>
<feature type="region of interest" description="Disordered" evidence="2">
    <location>
        <begin position="78"/>
        <end position="102"/>
    </location>
</feature>
<proteinExistence type="predicted"/>
<dbReference type="Pfam" id="PF13005">
    <property type="entry name" value="zf-IS66"/>
    <property type="match status" value="1"/>
</dbReference>
<dbReference type="PANTHER" id="PTHR33678">
    <property type="entry name" value="BLL1576 PROTEIN"/>
    <property type="match status" value="1"/>
</dbReference>